<gene>
    <name evidence="4" type="primary">LOC111018913</name>
</gene>
<protein>
    <submittedName>
        <fullName evidence="4">Uncharacterized protein LOC111018913</fullName>
    </submittedName>
</protein>
<dbReference type="GeneID" id="111018913"/>
<feature type="coiled-coil region" evidence="1">
    <location>
        <begin position="156"/>
        <end position="243"/>
    </location>
</feature>
<proteinExistence type="predicted"/>
<sequence>MRDVETSLEVFDVSPLQEVQRKSPSNKSKNNKRKTISSDDVVPEVRVDGITGLANDPKARVGATFDIYMRFKIEPSSAGIKEKVAKTSSVCFDRGLQQASKFVIVPRSGIKKIIDYTVKVHAVSCHAAIIMKSKLDDRDLIMVNEREAFSVALEVATTLERELKEARVENEVLKSKLEAKFKSDENEVEHQQELFKSTYVIVKGLENEKFKLMRRNDHLTRDAKTHQSEVKELKVEVELHKAKLSNGVLLEEAFQAHLDFDVFVNDFSDVDFKFLMKGIMEVALDLDLEPVKQTYTKKWASGPIKTLGP</sequence>
<keyword evidence="1" id="KW-0175">Coiled coil</keyword>
<reference evidence="4" key="1">
    <citation type="submission" date="2025-08" db="UniProtKB">
        <authorList>
            <consortium name="RefSeq"/>
        </authorList>
    </citation>
    <scope>IDENTIFICATION</scope>
    <source>
        <strain evidence="4">OHB3-1</strain>
    </source>
</reference>
<organism evidence="3 4">
    <name type="scientific">Momordica charantia</name>
    <name type="common">Bitter gourd</name>
    <name type="synonym">Balsam pear</name>
    <dbReference type="NCBI Taxonomy" id="3673"/>
    <lineage>
        <taxon>Eukaryota</taxon>
        <taxon>Viridiplantae</taxon>
        <taxon>Streptophyta</taxon>
        <taxon>Embryophyta</taxon>
        <taxon>Tracheophyta</taxon>
        <taxon>Spermatophyta</taxon>
        <taxon>Magnoliopsida</taxon>
        <taxon>eudicotyledons</taxon>
        <taxon>Gunneridae</taxon>
        <taxon>Pentapetalae</taxon>
        <taxon>rosids</taxon>
        <taxon>fabids</taxon>
        <taxon>Cucurbitales</taxon>
        <taxon>Cucurbitaceae</taxon>
        <taxon>Momordiceae</taxon>
        <taxon>Momordica</taxon>
    </lineage>
</organism>
<dbReference type="KEGG" id="mcha:111018913"/>
<evidence type="ECO:0000256" key="2">
    <source>
        <dbReference type="SAM" id="MobiDB-lite"/>
    </source>
</evidence>
<accession>A0A6J1DBX9</accession>
<evidence type="ECO:0000313" key="4">
    <source>
        <dbReference type="RefSeq" id="XP_022150867.1"/>
    </source>
</evidence>
<evidence type="ECO:0000313" key="3">
    <source>
        <dbReference type="Proteomes" id="UP000504603"/>
    </source>
</evidence>
<dbReference type="RefSeq" id="XP_022150867.1">
    <property type="nucleotide sequence ID" value="XM_022295175.1"/>
</dbReference>
<name>A0A6J1DBX9_MOMCH</name>
<evidence type="ECO:0000256" key="1">
    <source>
        <dbReference type="SAM" id="Coils"/>
    </source>
</evidence>
<feature type="region of interest" description="Disordered" evidence="2">
    <location>
        <begin position="15"/>
        <end position="38"/>
    </location>
</feature>
<keyword evidence="3" id="KW-1185">Reference proteome</keyword>
<dbReference type="AlphaFoldDB" id="A0A6J1DBX9"/>
<dbReference type="Proteomes" id="UP000504603">
    <property type="component" value="Unplaced"/>
</dbReference>